<comment type="caution">
    <text evidence="2">The sequence shown here is derived from an EMBL/GenBank/DDBJ whole genome shotgun (WGS) entry which is preliminary data.</text>
</comment>
<name>A0A7Y2PZ50_9MICO</name>
<evidence type="ECO:0000313" key="3">
    <source>
        <dbReference type="Proteomes" id="UP000543598"/>
    </source>
</evidence>
<dbReference type="InterPro" id="IPR003615">
    <property type="entry name" value="HNH_nuc"/>
</dbReference>
<accession>A0A7Y2PZ50</accession>
<dbReference type="Proteomes" id="UP000543598">
    <property type="component" value="Unassembled WGS sequence"/>
</dbReference>
<proteinExistence type="predicted"/>
<keyword evidence="3" id="KW-1185">Reference proteome</keyword>
<sequence length="398" mass="43390">MLAIFAAERYSRVDAMRREAVREAELRGLRGDVVERSVRLEIAAALRITERSAGMLLARAQALVERYADALESLGRGRMTERHAEILADGLDGIDPVLRERLTSAAVELAEAEPVGVFRRKLEHLIEDAQSATLAQRHAKAVATRRVAVETLADGMALLALYAPAVEVRAAFDRATAMAGALRQGDGEARTLDQLRADVLCDLLIDGTTSSHPKSARGVRASVVVTVPALSLLSDEAAMNREPARVEGVGPISIEKARELCGGSRDWMRVLTHPETGMVVSVGRTKYRPPADLRRLVKWRADRCLAPGCGIPADRCEIDHSRAWADGGETALQNLNPFCTGHHVVKGHGSWTVRQLPDSGGVMEWISPMGRRYLVEPERRVPVFRDTAPTAQTAAPPF</sequence>
<evidence type="ECO:0000313" key="2">
    <source>
        <dbReference type="EMBL" id="NNH02918.1"/>
    </source>
</evidence>
<dbReference type="Gene3D" id="1.10.30.50">
    <property type="match status" value="1"/>
</dbReference>
<organism evidence="2 3">
    <name type="scientific">Microbacterium ulmi</name>
    <dbReference type="NCBI Taxonomy" id="179095"/>
    <lineage>
        <taxon>Bacteria</taxon>
        <taxon>Bacillati</taxon>
        <taxon>Actinomycetota</taxon>
        <taxon>Actinomycetes</taxon>
        <taxon>Micrococcales</taxon>
        <taxon>Microbacteriaceae</taxon>
        <taxon>Microbacterium</taxon>
    </lineage>
</organism>
<dbReference type="SMART" id="SM00507">
    <property type="entry name" value="HNHc"/>
    <property type="match status" value="1"/>
</dbReference>
<dbReference type="Pfam" id="PF02720">
    <property type="entry name" value="DUF222"/>
    <property type="match status" value="1"/>
</dbReference>
<dbReference type="CDD" id="cd00085">
    <property type="entry name" value="HNHc"/>
    <property type="match status" value="1"/>
</dbReference>
<reference evidence="2 3" key="1">
    <citation type="submission" date="2020-05" db="EMBL/GenBank/DDBJ databases">
        <title>MicrobeNet Type strains.</title>
        <authorList>
            <person name="Nicholson A.C."/>
        </authorList>
    </citation>
    <scope>NUCLEOTIDE SEQUENCE [LARGE SCALE GENOMIC DNA]</scope>
    <source>
        <strain evidence="2 3">JCM 14282</strain>
    </source>
</reference>
<evidence type="ECO:0000259" key="1">
    <source>
        <dbReference type="SMART" id="SM00507"/>
    </source>
</evidence>
<dbReference type="AlphaFoldDB" id="A0A7Y2PZ50"/>
<dbReference type="EMBL" id="JABEMB010000002">
    <property type="protein sequence ID" value="NNH02918.1"/>
    <property type="molecule type" value="Genomic_DNA"/>
</dbReference>
<feature type="domain" description="HNH nuclease" evidence="1">
    <location>
        <begin position="292"/>
        <end position="344"/>
    </location>
</feature>
<gene>
    <name evidence="2" type="ORF">HLA99_03455</name>
</gene>
<protein>
    <submittedName>
        <fullName evidence="2">DUF222 domain-containing protein</fullName>
    </submittedName>
</protein>
<dbReference type="InterPro" id="IPR003870">
    <property type="entry name" value="DUF222"/>
</dbReference>